<dbReference type="PANTHER" id="PTHR43329">
    <property type="entry name" value="EPOXIDE HYDROLASE"/>
    <property type="match status" value="1"/>
</dbReference>
<dbReference type="GO" id="GO:0016787">
    <property type="term" value="F:hydrolase activity"/>
    <property type="evidence" value="ECO:0007669"/>
    <property type="project" value="UniProtKB-KW"/>
</dbReference>
<reference evidence="4" key="1">
    <citation type="journal article" date="2019" name="Int. J. Syst. Evol. Microbiol.">
        <title>The Global Catalogue of Microorganisms (GCM) 10K type strain sequencing project: providing services to taxonomists for standard genome sequencing and annotation.</title>
        <authorList>
            <consortium name="The Broad Institute Genomics Platform"/>
            <consortium name="The Broad Institute Genome Sequencing Center for Infectious Disease"/>
            <person name="Wu L."/>
            <person name="Ma J."/>
        </authorList>
    </citation>
    <scope>NUCLEOTIDE SEQUENCE [LARGE SCALE GENOMIC DNA]</scope>
    <source>
        <strain evidence="4">IBRC-M 10908</strain>
    </source>
</reference>
<comment type="caution">
    <text evidence="3">The sequence shown here is derived from an EMBL/GenBank/DDBJ whole genome shotgun (WGS) entry which is preliminary data.</text>
</comment>
<dbReference type="Proteomes" id="UP001595823">
    <property type="component" value="Unassembled WGS sequence"/>
</dbReference>
<evidence type="ECO:0000259" key="2">
    <source>
        <dbReference type="Pfam" id="PF00561"/>
    </source>
</evidence>
<evidence type="ECO:0000313" key="4">
    <source>
        <dbReference type="Proteomes" id="UP001595823"/>
    </source>
</evidence>
<keyword evidence="1 3" id="KW-0378">Hydrolase</keyword>
<dbReference type="EMBL" id="JBHSDK010000028">
    <property type="protein sequence ID" value="MFC4337252.1"/>
    <property type="molecule type" value="Genomic_DNA"/>
</dbReference>
<dbReference type="Pfam" id="PF00561">
    <property type="entry name" value="Abhydrolase_1"/>
    <property type="match status" value="1"/>
</dbReference>
<dbReference type="PRINTS" id="PR00111">
    <property type="entry name" value="ABHYDROLASE"/>
</dbReference>
<dbReference type="RefSeq" id="WP_380624047.1">
    <property type="nucleotide sequence ID" value="NZ_JBHSDK010000028.1"/>
</dbReference>
<dbReference type="SUPFAM" id="SSF53474">
    <property type="entry name" value="alpha/beta-Hydrolases"/>
    <property type="match status" value="1"/>
</dbReference>
<protein>
    <submittedName>
        <fullName evidence="3">Alpha/beta fold hydrolase</fullName>
    </submittedName>
</protein>
<organism evidence="3 4">
    <name type="scientific">Salininema proteolyticum</name>
    <dbReference type="NCBI Taxonomy" id="1607685"/>
    <lineage>
        <taxon>Bacteria</taxon>
        <taxon>Bacillati</taxon>
        <taxon>Actinomycetota</taxon>
        <taxon>Actinomycetes</taxon>
        <taxon>Glycomycetales</taxon>
        <taxon>Glycomycetaceae</taxon>
        <taxon>Salininema</taxon>
    </lineage>
</organism>
<keyword evidence="4" id="KW-1185">Reference proteome</keyword>
<dbReference type="InterPro" id="IPR000073">
    <property type="entry name" value="AB_hydrolase_1"/>
</dbReference>
<evidence type="ECO:0000256" key="1">
    <source>
        <dbReference type="ARBA" id="ARBA00022801"/>
    </source>
</evidence>
<gene>
    <name evidence="3" type="ORF">ACFPET_18785</name>
</gene>
<accession>A0ABV8U341</accession>
<dbReference type="InterPro" id="IPR029058">
    <property type="entry name" value="AB_hydrolase_fold"/>
</dbReference>
<dbReference type="InterPro" id="IPR000639">
    <property type="entry name" value="Epox_hydrolase-like"/>
</dbReference>
<evidence type="ECO:0000313" key="3">
    <source>
        <dbReference type="EMBL" id="MFC4337252.1"/>
    </source>
</evidence>
<proteinExistence type="predicted"/>
<dbReference type="Gene3D" id="3.40.50.1820">
    <property type="entry name" value="alpha/beta hydrolase"/>
    <property type="match status" value="1"/>
</dbReference>
<feature type="domain" description="AB hydrolase-1" evidence="2">
    <location>
        <begin position="44"/>
        <end position="295"/>
    </location>
</feature>
<sequence>MSQPKTFDSSLALLPGPWEHRHVDANGIRFHVAEARPAAPRDAPLVLLLHGFPEYWGSWTNQIPRLAEAGYRVVAPDLRGYGATDKPPRGYDAYTMAADIVGLVRALGERHAHVVGHDLGGILAFAAASFHPKQFRSLTVVSAAHPLRQRAALAVDPRGQLAASKHLLAFQAPYYDRLLEAKDAERVGRLMERWSGPAWRETEDFREYVRMCRTLIQIERSSFCALEAFRWPFRTATGLAGRRFVKLLQQPFDVPTLQVHGDLDTCVLPRTAQGSGRYVRGVYEWRLLRGLGHFPQREAPDAITDEILAWIGRNR</sequence>
<name>A0ABV8U341_9ACTN</name>
<dbReference type="PRINTS" id="PR00412">
    <property type="entry name" value="EPOXHYDRLASE"/>
</dbReference>